<gene>
    <name evidence="3" type="ORF">C5167_037910</name>
</gene>
<dbReference type="PANTHER" id="PTHR45642:SF95">
    <property type="entry name" value="GDSL-LIKE LIPASE_ACYLHYDROLASE FAMILY PROTEIN, EXPRESSED"/>
    <property type="match status" value="1"/>
</dbReference>
<dbReference type="GO" id="GO:0016788">
    <property type="term" value="F:hydrolase activity, acting on ester bonds"/>
    <property type="evidence" value="ECO:0007669"/>
    <property type="project" value="InterPro"/>
</dbReference>
<dbReference type="Proteomes" id="UP000316621">
    <property type="component" value="Chromosome 1"/>
</dbReference>
<feature type="chain" id="PRO_5021475123" evidence="2">
    <location>
        <begin position="27"/>
        <end position="515"/>
    </location>
</feature>
<dbReference type="InterPro" id="IPR036514">
    <property type="entry name" value="SGNH_hydro_sf"/>
</dbReference>
<dbReference type="InterPro" id="IPR001087">
    <property type="entry name" value="GDSL"/>
</dbReference>
<keyword evidence="2" id="KW-0732">Signal</keyword>
<dbReference type="PANTHER" id="PTHR45642">
    <property type="entry name" value="GDSL ESTERASE/LIPASE EXL3"/>
    <property type="match status" value="1"/>
</dbReference>
<sequence>MVSFSSTNSIFLTVFSICTLVQLIESIPVITLPPNIKVPAVLVFGDSIVDPGNNNNLVTLAKSNYPPYGRDFMGGKATGRFSNGKIPSDFIVQALQIKEYLPAYLDPSLKPADLLTGVSFASGAAGYDPLTAKLATALSMDKQMDLFKEYLAKVTAAGGEEKAKSILSESVYLVVAGSDDLANTYYLSRLRNNYDIPAYTDLMVQGASSFIQGLYDMGARRIGVFSAAPIGCLPSQRTLAGGKARNCVENYNEAAQLFNSKLSSELDKLTSGFVHGRAVYVDIYNPLQELIDHPHKYGFEEVTRGCCGTGTIESTVLCNELNPFTCDDVSKYVFWDSYHPTERAYEILFGPIVEKYVDSFELYDLGARRIGVLGTPPIGCLPSQRTLAGGKARNCVENYNEAAQLFNSKLISALDKLTSKFVHGRAIYVDIYNPLQYIVEHPEKYGFEEVTRGCCGTGTIESTFLCNELNPFTCEDVSKYVFWDSYHPTQKAYELLFGPIIKKYLNSFLCDNGLC</sequence>
<dbReference type="FunFam" id="3.40.50.1110:FF:000003">
    <property type="entry name" value="GDSL esterase/lipase APG"/>
    <property type="match status" value="1"/>
</dbReference>
<protein>
    <submittedName>
        <fullName evidence="3">Uncharacterized protein</fullName>
    </submittedName>
</protein>
<accession>A0A4Y7IBD1</accession>
<keyword evidence="4" id="KW-1185">Reference proteome</keyword>
<dbReference type="CDD" id="cd01837">
    <property type="entry name" value="SGNH_plant_lipase_like"/>
    <property type="match status" value="1"/>
</dbReference>
<dbReference type="Gramene" id="RZC44951">
    <property type="protein sequence ID" value="RZC44951"/>
    <property type="gene ID" value="C5167_037910"/>
</dbReference>
<dbReference type="SUPFAM" id="SSF52266">
    <property type="entry name" value="SGNH hydrolase"/>
    <property type="match status" value="1"/>
</dbReference>
<organism evidence="3 4">
    <name type="scientific">Papaver somniferum</name>
    <name type="common">Opium poppy</name>
    <dbReference type="NCBI Taxonomy" id="3469"/>
    <lineage>
        <taxon>Eukaryota</taxon>
        <taxon>Viridiplantae</taxon>
        <taxon>Streptophyta</taxon>
        <taxon>Embryophyta</taxon>
        <taxon>Tracheophyta</taxon>
        <taxon>Spermatophyta</taxon>
        <taxon>Magnoliopsida</taxon>
        <taxon>Ranunculales</taxon>
        <taxon>Papaveraceae</taxon>
        <taxon>Papaveroideae</taxon>
        <taxon>Papaver</taxon>
    </lineage>
</organism>
<dbReference type="Gene3D" id="3.40.50.1110">
    <property type="entry name" value="SGNH hydrolase"/>
    <property type="match status" value="2"/>
</dbReference>
<dbReference type="OMA" id="IMNTIVI"/>
<comment type="similarity">
    <text evidence="1">Belongs to the 'GDSL' lipolytic enzyme family.</text>
</comment>
<evidence type="ECO:0000313" key="4">
    <source>
        <dbReference type="Proteomes" id="UP000316621"/>
    </source>
</evidence>
<dbReference type="AlphaFoldDB" id="A0A4Y7IBD1"/>
<dbReference type="EMBL" id="CM010715">
    <property type="protein sequence ID" value="RZC44951.1"/>
    <property type="molecule type" value="Genomic_DNA"/>
</dbReference>
<dbReference type="InterPro" id="IPR050592">
    <property type="entry name" value="GDSL_lipolytic_enzyme"/>
</dbReference>
<proteinExistence type="inferred from homology"/>
<dbReference type="Pfam" id="PF00657">
    <property type="entry name" value="Lipase_GDSL"/>
    <property type="match status" value="2"/>
</dbReference>
<evidence type="ECO:0000313" key="3">
    <source>
        <dbReference type="EMBL" id="RZC44951.1"/>
    </source>
</evidence>
<name>A0A4Y7IBD1_PAPSO</name>
<feature type="signal peptide" evidence="2">
    <location>
        <begin position="1"/>
        <end position="26"/>
    </location>
</feature>
<dbReference type="InterPro" id="IPR035669">
    <property type="entry name" value="SGNH_plant_lipase-like"/>
</dbReference>
<reference evidence="3 4" key="1">
    <citation type="journal article" date="2018" name="Science">
        <title>The opium poppy genome and morphinan production.</title>
        <authorList>
            <person name="Guo L."/>
            <person name="Winzer T."/>
            <person name="Yang X."/>
            <person name="Li Y."/>
            <person name="Ning Z."/>
            <person name="He Z."/>
            <person name="Teodor R."/>
            <person name="Lu Y."/>
            <person name="Bowser T.A."/>
            <person name="Graham I.A."/>
            <person name="Ye K."/>
        </authorList>
    </citation>
    <scope>NUCLEOTIDE SEQUENCE [LARGE SCALE GENOMIC DNA]</scope>
    <source>
        <strain evidence="4">cv. HN1</strain>
        <tissue evidence="3">Leaves</tissue>
    </source>
</reference>
<evidence type="ECO:0000256" key="2">
    <source>
        <dbReference type="SAM" id="SignalP"/>
    </source>
</evidence>
<dbReference type="STRING" id="3469.A0A4Y7IBD1"/>
<evidence type="ECO:0000256" key="1">
    <source>
        <dbReference type="ARBA" id="ARBA00008668"/>
    </source>
</evidence>